<dbReference type="InterPro" id="IPR001296">
    <property type="entry name" value="Glyco_trans_1"/>
</dbReference>
<gene>
    <name evidence="4" type="primary">wffV</name>
</gene>
<dbReference type="Pfam" id="PF00534">
    <property type="entry name" value="Glycos_transf_1"/>
    <property type="match status" value="1"/>
</dbReference>
<evidence type="ECO:0000256" key="1">
    <source>
        <dbReference type="SAM" id="Phobius"/>
    </source>
</evidence>
<name>B5L3P5_SHIDY</name>
<reference evidence="4" key="1">
    <citation type="journal article" date="2008" name="FEMS Microbiol. Rev.">
        <title>Structure and genetics of Shigella O antigens.</title>
        <authorList>
            <person name="Liu B."/>
            <person name="Knirel Y.A."/>
            <person name="Feng L."/>
            <person name="Perepelov A.V."/>
            <person name="Senchenkova S.N."/>
            <person name="Wang Q."/>
            <person name="Reeves P.R."/>
            <person name="Wang L."/>
        </authorList>
    </citation>
    <scope>NUCLEOTIDE SEQUENCE</scope>
</reference>
<dbReference type="RefSeq" id="WP_128880342.1">
    <property type="nucleotide sequence ID" value="NZ_CP026831.1"/>
</dbReference>
<dbReference type="SUPFAM" id="SSF53756">
    <property type="entry name" value="UDP-Glycosyltransferase/glycogen phosphorylase"/>
    <property type="match status" value="1"/>
</dbReference>
<dbReference type="Gene3D" id="3.40.50.2000">
    <property type="entry name" value="Glycogen Phosphorylase B"/>
    <property type="match status" value="2"/>
</dbReference>
<dbReference type="Pfam" id="PF09314">
    <property type="entry name" value="DUF1972"/>
    <property type="match status" value="1"/>
</dbReference>
<dbReference type="CAZy" id="GT4">
    <property type="family name" value="Glycosyltransferase Family 4"/>
</dbReference>
<feature type="transmembrane region" description="Helical" evidence="1">
    <location>
        <begin position="87"/>
        <end position="105"/>
    </location>
</feature>
<dbReference type="EMBL" id="EU294178">
    <property type="protein sequence ID" value="ACA24915.1"/>
    <property type="molecule type" value="Genomic_DNA"/>
</dbReference>
<keyword evidence="1" id="KW-0812">Transmembrane</keyword>
<feature type="domain" description="Glycosyl transferase family 1" evidence="2">
    <location>
        <begin position="183"/>
        <end position="301"/>
    </location>
</feature>
<sequence>MKKIAIIGTVGIPACYGGFESLVQNLVDYQSSDVSYTVFCSSKSYHLKQNTYKSAQLKYIPLKANGISSIPYDIISLVRCLRIKYDVILILGVSGCMVLPLFRLFSRSRVVTNIDGLEWRRDKWGKVTKAFLKFSERIAVKFSDVIIADNQAISDYVKSEYNKDSIVIAYGGEHAVINDAVISDEKSDYYLSLCRIEPENNVSMILAAFANSRYKLKFIGNWNNSEYGLLLKDKYSKFDNIEIIDSIYDIEQLFILRNMCKGYIHGHSAGGTNPSLVEAMQFGMDIFAYDCSFNRYTTEQNAHYFSSSSELCKIIDEMEIGNIPKNGKIMSGIAQYRYQWSIISRMYEDTYK</sequence>
<accession>B5L3P5</accession>
<dbReference type="GO" id="GO:0016757">
    <property type="term" value="F:glycosyltransferase activity"/>
    <property type="evidence" value="ECO:0007669"/>
    <property type="project" value="InterPro"/>
</dbReference>
<organism evidence="4">
    <name type="scientific">Shigella dysenteriae</name>
    <dbReference type="NCBI Taxonomy" id="622"/>
    <lineage>
        <taxon>Bacteria</taxon>
        <taxon>Pseudomonadati</taxon>
        <taxon>Pseudomonadota</taxon>
        <taxon>Gammaproteobacteria</taxon>
        <taxon>Enterobacterales</taxon>
        <taxon>Enterobacteriaceae</taxon>
        <taxon>Shigella</taxon>
    </lineage>
</organism>
<proteinExistence type="predicted"/>
<keyword evidence="1" id="KW-0472">Membrane</keyword>
<evidence type="ECO:0000313" key="4">
    <source>
        <dbReference type="EMBL" id="ACA24915.1"/>
    </source>
</evidence>
<dbReference type="InterPro" id="IPR015393">
    <property type="entry name" value="DUF1972"/>
</dbReference>
<protein>
    <submittedName>
        <fullName evidence="4">WffV</fullName>
    </submittedName>
</protein>
<evidence type="ECO:0000259" key="2">
    <source>
        <dbReference type="Pfam" id="PF00534"/>
    </source>
</evidence>
<dbReference type="AlphaFoldDB" id="B5L3P5"/>
<evidence type="ECO:0000259" key="3">
    <source>
        <dbReference type="Pfam" id="PF09314"/>
    </source>
</evidence>
<feature type="domain" description="DUF1972" evidence="3">
    <location>
        <begin position="1"/>
        <end position="173"/>
    </location>
</feature>
<keyword evidence="1" id="KW-1133">Transmembrane helix</keyword>